<protein>
    <submittedName>
        <fullName evidence="1">Uncharacterized protein</fullName>
    </submittedName>
</protein>
<dbReference type="EMBL" id="JRTT01000030">
    <property type="protein sequence ID" value="KHD75184.1"/>
    <property type="molecule type" value="Genomic_DNA"/>
</dbReference>
<keyword evidence="2" id="KW-1185">Reference proteome</keyword>
<organism evidence="1 2">
    <name type="scientific">Actinoplanes utahensis</name>
    <dbReference type="NCBI Taxonomy" id="1869"/>
    <lineage>
        <taxon>Bacteria</taxon>
        <taxon>Bacillati</taxon>
        <taxon>Actinomycetota</taxon>
        <taxon>Actinomycetes</taxon>
        <taxon>Micromonosporales</taxon>
        <taxon>Micromonosporaceae</taxon>
        <taxon>Actinoplanes</taxon>
    </lineage>
</organism>
<dbReference type="eggNOG" id="ENOG5031XE2">
    <property type="taxonomic scope" value="Bacteria"/>
</dbReference>
<evidence type="ECO:0000313" key="2">
    <source>
        <dbReference type="Proteomes" id="UP000054537"/>
    </source>
</evidence>
<sequence>MTDPHRQIVFAGGSPWAAFSQNEMYKLAGESSTGPLHIRVLFAAMGKMNAFGHAELRVGELARILGTVTDTGEVMACRRDSVSAAIKEAKSRGLIAPESKARCLVLRHHIFQKSTKDRWRCSVHDLD</sequence>
<gene>
    <name evidence="1" type="ORF">MB27_24120</name>
</gene>
<accession>A0A0A6ULJ0</accession>
<reference evidence="1 2" key="1">
    <citation type="submission" date="2014-10" db="EMBL/GenBank/DDBJ databases">
        <title>Draft genome sequence of Actinoplanes utahensis NRRL 12052.</title>
        <authorList>
            <person name="Velasco-Bucheli B."/>
            <person name="del Cerro C."/>
            <person name="Hormigo D."/>
            <person name="Garcia J.L."/>
            <person name="Acebal C."/>
            <person name="Arroyo M."/>
            <person name="de la Mata I."/>
        </authorList>
    </citation>
    <scope>NUCLEOTIDE SEQUENCE [LARGE SCALE GENOMIC DNA]</scope>
    <source>
        <strain evidence="1 2">NRRL 12052</strain>
    </source>
</reference>
<proteinExistence type="predicted"/>
<dbReference type="Proteomes" id="UP000054537">
    <property type="component" value="Unassembled WGS sequence"/>
</dbReference>
<comment type="caution">
    <text evidence="1">The sequence shown here is derived from an EMBL/GenBank/DDBJ whole genome shotgun (WGS) entry which is preliminary data.</text>
</comment>
<dbReference type="OrthoDB" id="3292517at2"/>
<dbReference type="AlphaFoldDB" id="A0A0A6ULJ0"/>
<evidence type="ECO:0000313" key="1">
    <source>
        <dbReference type="EMBL" id="KHD75184.1"/>
    </source>
</evidence>
<name>A0A0A6ULJ0_ACTUT</name>
<dbReference type="RefSeq" id="WP_043527928.1">
    <property type="nucleotide sequence ID" value="NZ_BAABKU010000001.1"/>
</dbReference>